<dbReference type="Proteomes" id="UP001323798">
    <property type="component" value="Chromosome"/>
</dbReference>
<protein>
    <recommendedName>
        <fullName evidence="4">DUF2631 domain-containing protein</fullName>
    </recommendedName>
</protein>
<dbReference type="RefSeq" id="WP_320941962.1">
    <property type="nucleotide sequence ID" value="NZ_BAABEU010000001.1"/>
</dbReference>
<feature type="transmembrane region" description="Helical" evidence="1">
    <location>
        <begin position="43"/>
        <end position="60"/>
    </location>
</feature>
<keyword evidence="1" id="KW-1133">Transmembrane helix</keyword>
<dbReference type="EMBL" id="CP139368">
    <property type="protein sequence ID" value="WPR89246.1"/>
    <property type="molecule type" value="Genomic_DNA"/>
</dbReference>
<proteinExistence type="predicted"/>
<evidence type="ECO:0008006" key="4">
    <source>
        <dbReference type="Google" id="ProtNLM"/>
    </source>
</evidence>
<reference evidence="2 3" key="1">
    <citation type="submission" date="2023-11" db="EMBL/GenBank/DDBJ databases">
        <title>Genome sequence of Microbacterium rhizosphaerae KACC 19337.</title>
        <authorList>
            <person name="Choi H."/>
            <person name="Kim S."/>
            <person name="Kim Y."/>
            <person name="Kwon S.-W."/>
            <person name="Heo J."/>
        </authorList>
    </citation>
    <scope>NUCLEOTIDE SEQUENCE [LARGE SCALE GENOMIC DNA]</scope>
    <source>
        <strain evidence="2 3">KACC 19337</strain>
    </source>
</reference>
<sequence length="84" mass="8904">MTYSPGSGPSPTGWPRGRKQWIFGTIVLIGLGALVGLLLGNIWIGLLLAAVVSIGWIMAYESSRGRNVGMHEHGDDGDDNGARL</sequence>
<keyword evidence="1" id="KW-0472">Membrane</keyword>
<organism evidence="2 3">
    <name type="scientific">Microbacterium rhizosphaerae</name>
    <dbReference type="NCBI Taxonomy" id="1678237"/>
    <lineage>
        <taxon>Bacteria</taxon>
        <taxon>Bacillati</taxon>
        <taxon>Actinomycetota</taxon>
        <taxon>Actinomycetes</taxon>
        <taxon>Micrococcales</taxon>
        <taxon>Microbacteriaceae</taxon>
        <taxon>Microbacterium</taxon>
    </lineage>
</organism>
<name>A0ABZ0SIQ8_9MICO</name>
<feature type="transmembrane region" description="Helical" evidence="1">
    <location>
        <begin position="21"/>
        <end position="37"/>
    </location>
</feature>
<evidence type="ECO:0000256" key="1">
    <source>
        <dbReference type="SAM" id="Phobius"/>
    </source>
</evidence>
<keyword evidence="3" id="KW-1185">Reference proteome</keyword>
<keyword evidence="1" id="KW-0812">Transmembrane</keyword>
<evidence type="ECO:0000313" key="2">
    <source>
        <dbReference type="EMBL" id="WPR89246.1"/>
    </source>
</evidence>
<evidence type="ECO:0000313" key="3">
    <source>
        <dbReference type="Proteomes" id="UP001323798"/>
    </source>
</evidence>
<accession>A0ABZ0SIQ8</accession>
<gene>
    <name evidence="2" type="ORF">SM116_16010</name>
</gene>